<organism evidence="3 4">
    <name type="scientific">Pseudocohnilembus persalinus</name>
    <name type="common">Ciliate</name>
    <dbReference type="NCBI Taxonomy" id="266149"/>
    <lineage>
        <taxon>Eukaryota</taxon>
        <taxon>Sar</taxon>
        <taxon>Alveolata</taxon>
        <taxon>Ciliophora</taxon>
        <taxon>Intramacronucleata</taxon>
        <taxon>Oligohymenophorea</taxon>
        <taxon>Scuticociliatia</taxon>
        <taxon>Philasterida</taxon>
        <taxon>Pseudocohnilembidae</taxon>
        <taxon>Pseudocohnilembus</taxon>
    </lineage>
</organism>
<feature type="compositionally biased region" description="Basic residues" evidence="2">
    <location>
        <begin position="1021"/>
        <end position="1031"/>
    </location>
</feature>
<evidence type="ECO:0000256" key="1">
    <source>
        <dbReference type="SAM" id="Coils"/>
    </source>
</evidence>
<dbReference type="EMBL" id="LDAU01000104">
    <property type="protein sequence ID" value="KRX05805.1"/>
    <property type="molecule type" value="Genomic_DNA"/>
</dbReference>
<sequence length="1056" mass="125055">MDTKNYKNNNNKIFNNNQFDKNEQKVHIIEKSQDQNNITIIQKNNINQNVKQKLYNDNISKSGKSDETSIIQNNQNQNTEETSYNLDNINIHTQNYNYNKSDKLYLEEQKSNSSSNNQILYEYDEDETNTNNQNNQKNQHNTLPKSFMQQILQLSEKGSFQLQNFSSNQDEFELYPDQNDEKQQIKELQAKLEVFGKLQEDEENKSVKKNQNLLTYKQNIKPTNKPLMSMQNKNDEKKYEGLKLNIEQQNSQLKSMHQIQNKKVVCKKSQQDGKLHSQKEIKQQKPIKSYTQFNCLYTQPQHESKVVSLQEIDNFDSQIFKESQGQSLLQDLSYFKQNGFNGFEKKTVYQKEQCKNHQYETEIDKNGLNQSDIQLDQEEQNHEPKANKHLRKFMNPLQESSNEYMKNQQNMQISNLFIQMPSQQMSIVQPTINQPLQYGINMTQPYSNQQLQIQPNINLGTQNQMQFQNIQTPLNLINTTQNQSMFGGFYSQFDPQVQQRTNIIPNNNNPIIPNQHQFLSVLQQPYLNKQQMINDGLLQNSVNIQEIQFPIQQVQQAQFKSPQILQNQQKYQQITQGQQNQSSQQTKNLNQQESQNKIRLDALQQQLKDQNLNNSKNKNIQQKIEEEQDEQNNKDPTKISIQNLGQYKIQNLQQNLQIQDKNNLEIQQPNKQKYELNDEQRIICANQQLENQNIVMKLNRNSNSDNQRQQNAKCLQKQKHLKNSLHIDIPIQTKQKKIQYTDSPTEAIKTLMQSRKYNSKIREKLKIQFDDVTQKVFFEVTDTDNIMNKNSNNSQHNMHDSIQSLSSIKDIHNHNNSNSNVNTNKVKKRKILDLIGQLKNIKPDIGKINKDAQLLTDNLQYQTYKKVKKNLSPLKIQSENEIKKTEQQKQYINRLKKQLEFNSYKKRGRKKKQRIQNSYQQFDDCEIENELQQQQSQQQANNNKNNKISCNILKLIKKEEEEEEEHQDKNIQQIQNQIQIQKDNYVQNEDETVEFSDSQNDQQLQQQSNQQQVQGLNQFNQKKKKPQKKPQKIYDKIDTYIWKEYPLHNTQHYLQQ</sequence>
<dbReference type="InParanoid" id="A0A0V0QUM0"/>
<reference evidence="3 4" key="1">
    <citation type="journal article" date="2015" name="Sci. Rep.">
        <title>Genome of the facultative scuticociliatosis pathogen Pseudocohnilembus persalinus provides insight into its virulence through horizontal gene transfer.</title>
        <authorList>
            <person name="Xiong J."/>
            <person name="Wang G."/>
            <person name="Cheng J."/>
            <person name="Tian M."/>
            <person name="Pan X."/>
            <person name="Warren A."/>
            <person name="Jiang C."/>
            <person name="Yuan D."/>
            <person name="Miao W."/>
        </authorList>
    </citation>
    <scope>NUCLEOTIDE SEQUENCE [LARGE SCALE GENOMIC DNA]</scope>
    <source>
        <strain evidence="3">36N120E</strain>
    </source>
</reference>
<feature type="coiled-coil region" evidence="1">
    <location>
        <begin position="956"/>
        <end position="991"/>
    </location>
</feature>
<proteinExistence type="predicted"/>
<comment type="caution">
    <text evidence="3">The sequence shown here is derived from an EMBL/GenBank/DDBJ whole genome shotgun (WGS) entry which is preliminary data.</text>
</comment>
<protein>
    <submittedName>
        <fullName evidence="3">Uncharacterized protein</fullName>
    </submittedName>
</protein>
<evidence type="ECO:0000313" key="3">
    <source>
        <dbReference type="EMBL" id="KRX05805.1"/>
    </source>
</evidence>
<feature type="region of interest" description="Disordered" evidence="2">
    <location>
        <begin position="996"/>
        <end position="1032"/>
    </location>
</feature>
<keyword evidence="4" id="KW-1185">Reference proteome</keyword>
<dbReference type="Proteomes" id="UP000054937">
    <property type="component" value="Unassembled WGS sequence"/>
</dbReference>
<name>A0A0V0QUM0_PSEPJ</name>
<feature type="compositionally biased region" description="Low complexity" evidence="2">
    <location>
        <begin position="999"/>
        <end position="1020"/>
    </location>
</feature>
<dbReference type="AlphaFoldDB" id="A0A0V0QUM0"/>
<accession>A0A0V0QUM0</accession>
<gene>
    <name evidence="3" type="ORF">PPERSA_02337</name>
</gene>
<keyword evidence="1" id="KW-0175">Coiled coil</keyword>
<evidence type="ECO:0000313" key="4">
    <source>
        <dbReference type="Proteomes" id="UP000054937"/>
    </source>
</evidence>
<evidence type="ECO:0000256" key="2">
    <source>
        <dbReference type="SAM" id="MobiDB-lite"/>
    </source>
</evidence>